<evidence type="ECO:0000256" key="12">
    <source>
        <dbReference type="ARBA" id="ARBA00023098"/>
    </source>
</evidence>
<organism evidence="17 18">
    <name type="scientific">Branchiostoma lanceolatum</name>
    <name type="common">Common lancelet</name>
    <name type="synonym">Amphioxus lanceolatum</name>
    <dbReference type="NCBI Taxonomy" id="7740"/>
    <lineage>
        <taxon>Eukaryota</taxon>
        <taxon>Metazoa</taxon>
        <taxon>Chordata</taxon>
        <taxon>Cephalochordata</taxon>
        <taxon>Leptocardii</taxon>
        <taxon>Amphioxiformes</taxon>
        <taxon>Branchiostomatidae</taxon>
        <taxon>Branchiostoma</taxon>
    </lineage>
</organism>
<evidence type="ECO:0000256" key="2">
    <source>
        <dbReference type="ARBA" id="ARBA00004760"/>
    </source>
</evidence>
<keyword evidence="13 14" id="KW-0472">Membrane</keyword>
<keyword evidence="8" id="KW-0378">Hydrolase</keyword>
<dbReference type="GO" id="GO:0006665">
    <property type="term" value="P:sphingolipid metabolic process"/>
    <property type="evidence" value="ECO:0007669"/>
    <property type="project" value="UniProtKB-KW"/>
</dbReference>
<evidence type="ECO:0000256" key="1">
    <source>
        <dbReference type="ARBA" id="ARBA00004141"/>
    </source>
</evidence>
<dbReference type="SUPFAM" id="SSF56219">
    <property type="entry name" value="DNase I-like"/>
    <property type="match status" value="1"/>
</dbReference>
<dbReference type="EC" id="3.1.4.12" evidence="5"/>
<feature type="domain" description="Methyltransferase" evidence="16">
    <location>
        <begin position="52"/>
        <end position="143"/>
    </location>
</feature>
<dbReference type="InterPro" id="IPR041698">
    <property type="entry name" value="Methyltransf_25"/>
</dbReference>
<dbReference type="InterPro" id="IPR036691">
    <property type="entry name" value="Endo/exonu/phosph_ase_sf"/>
</dbReference>
<comment type="pathway">
    <text evidence="2">Lipid metabolism; sphingolipid metabolism.</text>
</comment>
<dbReference type="OrthoDB" id="387657at2759"/>
<accession>A0A8S4MMH1</accession>
<evidence type="ECO:0000256" key="7">
    <source>
        <dbReference type="ARBA" id="ARBA00022723"/>
    </source>
</evidence>
<keyword evidence="7" id="KW-0479">Metal-binding</keyword>
<dbReference type="PANTHER" id="PTHR16320">
    <property type="entry name" value="SPHINGOMYELINASE FAMILY MEMBER"/>
    <property type="match status" value="1"/>
</dbReference>
<comment type="similarity">
    <text evidence="4">Belongs to the neutral sphingomyelinase family.</text>
</comment>
<dbReference type="GO" id="GO:0046872">
    <property type="term" value="F:metal ion binding"/>
    <property type="evidence" value="ECO:0007669"/>
    <property type="project" value="UniProtKB-KW"/>
</dbReference>
<dbReference type="Gene3D" id="3.40.50.150">
    <property type="entry name" value="Vaccinia Virus protein VP39"/>
    <property type="match status" value="1"/>
</dbReference>
<dbReference type="FunFam" id="3.60.10.10:FF:000180">
    <property type="entry name" value="Uncharacterized protein"/>
    <property type="match status" value="1"/>
</dbReference>
<dbReference type="Pfam" id="PF03372">
    <property type="entry name" value="Exo_endo_phos"/>
    <property type="match status" value="1"/>
</dbReference>
<comment type="caution">
    <text evidence="17">The sequence shown here is derived from an EMBL/GenBank/DDBJ whole genome shotgun (WGS) entry which is preliminary data.</text>
</comment>
<feature type="transmembrane region" description="Helical" evidence="14">
    <location>
        <begin position="520"/>
        <end position="537"/>
    </location>
</feature>
<evidence type="ECO:0000256" key="9">
    <source>
        <dbReference type="ARBA" id="ARBA00022842"/>
    </source>
</evidence>
<keyword evidence="12" id="KW-0443">Lipid metabolism</keyword>
<keyword evidence="9" id="KW-0460">Magnesium</keyword>
<evidence type="ECO:0000256" key="11">
    <source>
        <dbReference type="ARBA" id="ARBA00022989"/>
    </source>
</evidence>
<dbReference type="GO" id="GO:0016020">
    <property type="term" value="C:membrane"/>
    <property type="evidence" value="ECO:0007669"/>
    <property type="project" value="UniProtKB-SubCell"/>
</dbReference>
<dbReference type="GO" id="GO:0004767">
    <property type="term" value="F:sphingomyelin phosphodiesterase activity"/>
    <property type="evidence" value="ECO:0007669"/>
    <property type="project" value="UniProtKB-EC"/>
</dbReference>
<evidence type="ECO:0000259" key="15">
    <source>
        <dbReference type="Pfam" id="PF03372"/>
    </source>
</evidence>
<keyword evidence="10" id="KW-0746">Sphingolipid metabolism</keyword>
<dbReference type="EMBL" id="CAKMNS010000112">
    <property type="protein sequence ID" value="CAH1276957.1"/>
    <property type="molecule type" value="Genomic_DNA"/>
</dbReference>
<evidence type="ECO:0000256" key="10">
    <source>
        <dbReference type="ARBA" id="ARBA00022919"/>
    </source>
</evidence>
<feature type="domain" description="Endonuclease/exonuclease/phosphatase" evidence="15">
    <location>
        <begin position="225"/>
        <end position="469"/>
    </location>
</feature>
<evidence type="ECO:0000313" key="18">
    <source>
        <dbReference type="Proteomes" id="UP000838412"/>
    </source>
</evidence>
<sequence length="594" mass="66515">MGITIVNDHKVSDIDATLQAEEWDNVNVNYGAPRATADRVVELFEGKTDVRILDVAAGTGLLGEALYRVGFRSMDALDANENMLALAKEKNVYGRLIQDFLGTNRLDIEDGVYDATVMCGGFLEGHVKCDCLEELIRVVKPGGFVVISMREVNLRKVPEYRNLEPRMAALQSEGCWEQVSRDIFPDYCEGEDGIIFDLYFVPSRPAFTVLSTPWGVMFCPKMSERFQAIGEELRTGKYDLVSLQEVFTDDMYRKLVYLVSDVLPYHHYFYSGWTGSGVCVFSKHPIADVCQHQFTLNGQPDDIRKVELDWFGGSLVGLCRIQYSGTEINLYAAHTHAAHTVTASDLSVYEAHRVSQAFEINQFIRFTGRSADLNILTGDLNFQPWELGLKIIQSDSGMEDAWLTAEHKKADDSGVTSGHPENNFTASGDLVERIDYILYKGSAGYRVKCVHCKTTMHKVPGKPFNYSDHEGVLAHFELEKVSGPRDAQSKPLDLSERDASLRQAVQILEEKMVSAASSRLFYMAVLLLCLLLMLPITHLPLHYIVTSLINLLLGLLIGWSFWMSVVVLETEKRGLLATKAGMEALLKASEMKNK</sequence>
<evidence type="ECO:0000256" key="5">
    <source>
        <dbReference type="ARBA" id="ARBA00012369"/>
    </source>
</evidence>
<protein>
    <recommendedName>
        <fullName evidence="5">sphingomyelin phosphodiesterase</fullName>
        <ecNumber evidence="5">3.1.4.12</ecNumber>
    </recommendedName>
</protein>
<evidence type="ECO:0000256" key="3">
    <source>
        <dbReference type="ARBA" id="ARBA00004991"/>
    </source>
</evidence>
<dbReference type="Proteomes" id="UP000838412">
    <property type="component" value="Unassembled WGS sequence"/>
</dbReference>
<dbReference type="SUPFAM" id="SSF53335">
    <property type="entry name" value="S-adenosyl-L-methionine-dependent methyltransferases"/>
    <property type="match status" value="1"/>
</dbReference>
<dbReference type="Pfam" id="PF13649">
    <property type="entry name" value="Methyltransf_25"/>
    <property type="match status" value="1"/>
</dbReference>
<dbReference type="InterPro" id="IPR029063">
    <property type="entry name" value="SAM-dependent_MTases_sf"/>
</dbReference>
<dbReference type="AlphaFoldDB" id="A0A8S4MMH1"/>
<proteinExistence type="inferred from homology"/>
<keyword evidence="11 14" id="KW-1133">Transmembrane helix</keyword>
<feature type="transmembrane region" description="Helical" evidence="14">
    <location>
        <begin position="543"/>
        <end position="568"/>
    </location>
</feature>
<comment type="subcellular location">
    <subcellularLocation>
        <location evidence="1">Membrane</location>
        <topology evidence="1">Multi-pass membrane protein</topology>
    </subcellularLocation>
</comment>
<evidence type="ECO:0000256" key="6">
    <source>
        <dbReference type="ARBA" id="ARBA00022692"/>
    </source>
</evidence>
<dbReference type="PANTHER" id="PTHR16320:SF24">
    <property type="entry name" value="PHOSPHODIESTERASE, PUTATIVE-RELATED"/>
    <property type="match status" value="1"/>
</dbReference>
<evidence type="ECO:0000256" key="14">
    <source>
        <dbReference type="SAM" id="Phobius"/>
    </source>
</evidence>
<dbReference type="InterPro" id="IPR005135">
    <property type="entry name" value="Endo/exonuclease/phosphatase"/>
</dbReference>
<gene>
    <name evidence="17" type="primary">SMPD2</name>
    <name evidence="17" type="ORF">BLAG_LOCUS25875</name>
</gene>
<evidence type="ECO:0000256" key="4">
    <source>
        <dbReference type="ARBA" id="ARBA00006335"/>
    </source>
</evidence>
<evidence type="ECO:0000313" key="17">
    <source>
        <dbReference type="EMBL" id="CAH1276957.1"/>
    </source>
</evidence>
<evidence type="ECO:0000256" key="8">
    <source>
        <dbReference type="ARBA" id="ARBA00022801"/>
    </source>
</evidence>
<keyword evidence="18" id="KW-1185">Reference proteome</keyword>
<evidence type="ECO:0000256" key="13">
    <source>
        <dbReference type="ARBA" id="ARBA00023136"/>
    </source>
</evidence>
<name>A0A8S4MMH1_BRALA</name>
<evidence type="ECO:0000259" key="16">
    <source>
        <dbReference type="Pfam" id="PF13649"/>
    </source>
</evidence>
<reference evidence="17" key="1">
    <citation type="submission" date="2022-01" db="EMBL/GenBank/DDBJ databases">
        <authorList>
            <person name="Braso-Vives M."/>
        </authorList>
    </citation>
    <scope>NUCLEOTIDE SEQUENCE</scope>
</reference>
<keyword evidence="6 14" id="KW-0812">Transmembrane</keyword>
<dbReference type="CDD" id="cd02440">
    <property type="entry name" value="AdoMet_MTases"/>
    <property type="match status" value="1"/>
</dbReference>
<dbReference type="Gene3D" id="3.60.10.10">
    <property type="entry name" value="Endonuclease/exonuclease/phosphatase"/>
    <property type="match status" value="1"/>
</dbReference>
<dbReference type="InterPro" id="IPR038772">
    <property type="entry name" value="Sph/SMPD2-like"/>
</dbReference>
<comment type="pathway">
    <text evidence="3">Sphingolipid metabolism.</text>
</comment>